<feature type="coiled-coil region" evidence="6">
    <location>
        <begin position="660"/>
        <end position="694"/>
    </location>
</feature>
<gene>
    <name evidence="11" type="primary">LOC106812810</name>
</gene>
<keyword evidence="10" id="KW-1185">Reference proteome</keyword>
<evidence type="ECO:0000256" key="5">
    <source>
        <dbReference type="ARBA" id="ARBA00023136"/>
    </source>
</evidence>
<evidence type="ECO:0000256" key="7">
    <source>
        <dbReference type="SAM" id="MobiDB-lite"/>
    </source>
</evidence>
<comment type="subcellular location">
    <subcellularLocation>
        <location evidence="1">Membrane</location>
        <topology evidence="1">Multi-pass membrane protein</topology>
    </subcellularLocation>
</comment>
<feature type="transmembrane region" description="Helical" evidence="8">
    <location>
        <begin position="725"/>
        <end position="743"/>
    </location>
</feature>
<feature type="transmembrane region" description="Helical" evidence="8">
    <location>
        <begin position="848"/>
        <end position="873"/>
    </location>
</feature>
<keyword evidence="2" id="KW-0813">Transport</keyword>
<dbReference type="InterPro" id="IPR051475">
    <property type="entry name" value="Diverse_Ion_Transporter"/>
</dbReference>
<dbReference type="Proteomes" id="UP000695022">
    <property type="component" value="Unplaced"/>
</dbReference>
<evidence type="ECO:0000256" key="8">
    <source>
        <dbReference type="SAM" id="Phobius"/>
    </source>
</evidence>
<protein>
    <submittedName>
        <fullName evidence="11">P protein-like isoform X1</fullName>
    </submittedName>
</protein>
<dbReference type="PANTHER" id="PTHR43568">
    <property type="entry name" value="P PROTEIN"/>
    <property type="match status" value="1"/>
</dbReference>
<keyword evidence="5 8" id="KW-0472">Membrane</keyword>
<reference evidence="11" key="1">
    <citation type="submission" date="2025-08" db="UniProtKB">
        <authorList>
            <consortium name="RefSeq"/>
        </authorList>
    </citation>
    <scope>IDENTIFICATION</scope>
</reference>
<evidence type="ECO:0000256" key="6">
    <source>
        <dbReference type="SAM" id="Coils"/>
    </source>
</evidence>
<dbReference type="GeneID" id="106812810"/>
<evidence type="ECO:0000256" key="4">
    <source>
        <dbReference type="ARBA" id="ARBA00022989"/>
    </source>
</evidence>
<feature type="transmembrane region" description="Helical" evidence="8">
    <location>
        <begin position="777"/>
        <end position="794"/>
    </location>
</feature>
<proteinExistence type="predicted"/>
<sequence length="922" mass="102571">MNSQCTLGKINLTIECSFKNHHKRSQGVLVSSFSIYTYNFIRYVAASSVTSGDAFLAMDRSDEELPEASEDVVAVTTDARRGAEPESSLYAAVKDPQVADDPETSFTSGNRSSIGKRKDLPAIKMTDYGSTGDLMGDDESGDTKKAERRVGIVDNALDEAPSSLSVPVIDRQDTIFYIKESHRQRVESESKQDETLLSAPSEKTPLLGGMKTERSNSWSSEASDVWARGWTDFWTCCTCRLPEKWHEYLVNIKVIVLSVAVLLVCLLFTLAPVSDMHWSQFAVSKDYDTSINLTWDALTSVLQVELKGPMVSEAEDIDSLANTVTLNVLRLMKDGSTQNASSFWTLALKNEEDIAGSLSLQTDAKHFFDINITEDSDSVAIYQLKIQSTSDYLATLLVSYANVAGSPDSQVVYAAIILVLMYVLIIFELVHRTVAAMLGALAAMAVLAYLRERPTLDMVMTWLDFETLGLLFGMMVIVGIFMETGFFDYVAVQAYKRAKGQVWPLITTLLLVAGVFSAFMDNVTTILLLVPVTIRLCETLNLDPKHVLIAEVIFSNIAGSATAIGDPPNVIIVSNSEFSRKGINFNTFTLHMTIGVVIVALVSYCHLRFMYRRRRYLQFKDPPEVQEIKHEKDIWRRTRNSLMYGTREAERIRVVLSWKMEDLENRLAITKEELEKSTRIEEDFQSKLHHLEQEYKVKDKSLLIKTSSVLVIVILLFFLEPLEALHLSLGWIAIMGAIVLMIVSDRMEIESVINRVEWTTLIFFAALFVLMKGMEKLGLLAYIGTVTADIISSVEGENRRLLVAIVLITWVSAFASSFIDNIPFTTAMVSVVTQLAEDPKVGVPLGPMVWSLAFGACLGGNGTLIGASCNVVCAGLSEQHGYKLTFMEFFKVGFPMMIVSVTVAMLYLIICHVVIGWNGPYV</sequence>
<feature type="region of interest" description="Disordered" evidence="7">
    <location>
        <begin position="79"/>
        <end position="144"/>
    </location>
</feature>
<feature type="domain" description="Citrate transporter-like" evidence="9">
    <location>
        <begin position="422"/>
        <end position="855"/>
    </location>
</feature>
<feature type="transmembrane region" description="Helical" evidence="8">
    <location>
        <begin position="801"/>
        <end position="819"/>
    </location>
</feature>
<feature type="transmembrane region" description="Helical" evidence="8">
    <location>
        <begin position="410"/>
        <end position="427"/>
    </location>
</feature>
<dbReference type="InterPro" id="IPR004680">
    <property type="entry name" value="Cit_transptr-like_dom"/>
</dbReference>
<evidence type="ECO:0000256" key="2">
    <source>
        <dbReference type="ARBA" id="ARBA00022448"/>
    </source>
</evidence>
<feature type="transmembrane region" description="Helical" evidence="8">
    <location>
        <begin position="470"/>
        <end position="490"/>
    </location>
</feature>
<dbReference type="CDD" id="cd01116">
    <property type="entry name" value="P_permease"/>
    <property type="match status" value="1"/>
</dbReference>
<keyword evidence="4 8" id="KW-1133">Transmembrane helix</keyword>
<keyword evidence="6" id="KW-0175">Coiled coil</keyword>
<evidence type="ECO:0000259" key="9">
    <source>
        <dbReference type="Pfam" id="PF03600"/>
    </source>
</evidence>
<dbReference type="Pfam" id="PF03600">
    <property type="entry name" value="CitMHS"/>
    <property type="match status" value="1"/>
</dbReference>
<feature type="transmembrane region" description="Helical" evidence="8">
    <location>
        <begin position="755"/>
        <end position="771"/>
    </location>
</feature>
<feature type="transmembrane region" description="Helical" evidence="8">
    <location>
        <begin position="250"/>
        <end position="271"/>
    </location>
</feature>
<organism evidence="10 11">
    <name type="scientific">Priapulus caudatus</name>
    <name type="common">Priapulid worm</name>
    <dbReference type="NCBI Taxonomy" id="37621"/>
    <lineage>
        <taxon>Eukaryota</taxon>
        <taxon>Metazoa</taxon>
        <taxon>Ecdysozoa</taxon>
        <taxon>Scalidophora</taxon>
        <taxon>Priapulida</taxon>
        <taxon>Priapulimorpha</taxon>
        <taxon>Priapulimorphida</taxon>
        <taxon>Priapulidae</taxon>
        <taxon>Priapulus</taxon>
    </lineage>
</organism>
<dbReference type="PANTHER" id="PTHR43568:SF1">
    <property type="entry name" value="P PROTEIN"/>
    <property type="match status" value="1"/>
</dbReference>
<feature type="transmembrane region" description="Helical" evidence="8">
    <location>
        <begin position="702"/>
        <end position="719"/>
    </location>
</feature>
<dbReference type="RefSeq" id="XP_014672274.1">
    <property type="nucleotide sequence ID" value="XM_014816788.1"/>
</dbReference>
<feature type="transmembrane region" description="Helical" evidence="8">
    <location>
        <begin position="588"/>
        <end position="607"/>
    </location>
</feature>
<evidence type="ECO:0000313" key="11">
    <source>
        <dbReference type="RefSeq" id="XP_014672274.1"/>
    </source>
</evidence>
<feature type="compositionally biased region" description="Polar residues" evidence="7">
    <location>
        <begin position="104"/>
        <end position="113"/>
    </location>
</feature>
<feature type="transmembrane region" description="Helical" evidence="8">
    <location>
        <begin position="894"/>
        <end position="917"/>
    </location>
</feature>
<feature type="transmembrane region" description="Helical" evidence="8">
    <location>
        <begin position="502"/>
        <end position="520"/>
    </location>
</feature>
<evidence type="ECO:0000313" key="10">
    <source>
        <dbReference type="Proteomes" id="UP000695022"/>
    </source>
</evidence>
<evidence type="ECO:0000256" key="3">
    <source>
        <dbReference type="ARBA" id="ARBA00022692"/>
    </source>
</evidence>
<keyword evidence="3 8" id="KW-0812">Transmembrane</keyword>
<evidence type="ECO:0000256" key="1">
    <source>
        <dbReference type="ARBA" id="ARBA00004141"/>
    </source>
</evidence>
<feature type="transmembrane region" description="Helical" evidence="8">
    <location>
        <begin position="434"/>
        <end position="450"/>
    </location>
</feature>
<name>A0ABM1EJA3_PRICU</name>
<accession>A0ABM1EJA3</accession>